<dbReference type="SUPFAM" id="SSF54523">
    <property type="entry name" value="Pili subunits"/>
    <property type="match status" value="1"/>
</dbReference>
<sequence>MNKVYKVIWNHATQTWVAVSEIAQAKGKTSSKTDKRAKLSKAAAVVSLAVAGSAVISGQAYAATTAPASTQYCLQQGGVTTSCADYNVQSNGGNVHVQGAGTVAGLGAGSNPSGWGTSIGADSTAGAGATALGYNAEATGTESSALGANTVASGKHSLAIGSSNQPATAAEATAERSVAVGHNSSSTATDAIAMGTSATASGASATALGRNTTATKAGATAVGNEADATGDFATATGHESVASGTNATATGAKAKATGTNSVASGVNSTASATGAIAIGNSSVASGEKSTAIGDGAKVLSGAVNSTAIGTGSTIQGTSTNAYSLGTNNSIGASNAAAVGSNNVIQPSASNTMVLGNNVTATRPNSVILGEGSTDRAYTEVTSVTIPNLGDGLSIVYDGFTGTATGVVSIGSKGKERQLTNVAPGEISATSTDTINGSQLYAVAYKLGEQISSTYFHANINETNQGAGDPVTNKGRIMDKAGATGAYAVTAGVNSTATAQKATAVGYGTKASDMYATALGVAAEASAQAATAIGTNSVAKSIDSIALGNASKAEHQKSIAIGDRSHTTGEDSMAIGAVASASAPNAYAIGSQAVASGVGSTAIGSRSNSSARRALAIGVQSVASGELAVAFGQTSEARGASSVALGSDSRATEAADSGIAIGNGSRVLAANATAIGRKSIIAAGADNATAVGANSAIMDNAQNAQAFGASNTVASSNATVIGARNLVKEDAAYSSAVGNDNTITSANTFVLGSGIGRSSTDLAVDSAEGTVANSVYLGNESEVTKGAGSVDGNGVGSLKTWNKDQQSGATATTAGANGTVETAKVGGVTYGSASVGGQAFAGAATTGAVSVGSSGAERRIQNVAAGEISKTSTDAINGSQLYAVAHQASKPITFKANSNKDGANATMGYASLNGLERILGDEINIKGASTSRDLSRNSDAATAGAYSARNVQTVVDDQGVQIQIATNPIFDSVQFGSNSGPKITNEGANIKVGDSTGAATKITNVANGTNANDAVNLSQLNATRAVVAAGDNTHITAEDIAGGGKTYTVHADKAVVQAGNGISLETNPTTNGNGTVTTTYTVKANVDDTTIGITADGKLYSKVSNTDTNTDTSAHVKAADGSLVTVTKADATRADGITQITDYTVDITKGAFNGVTTAGKLNADGTTAGVATVGDVITAVNSGYWTANVNGNTKVADVKFGDSLNFVDGVATAAAVKNGGVTFNVKTDGTTIKVDDQGNLAVNPNVLPKPVEVLAGNNTNVVKGEIGGATTYTIDAEKSVVTTGTGLELTTTAGANNVTTYNVALDQATQDQLAKVETVVAGDSGLVTVTSPNNNDTGGKEFKVDITKGVFNTATNPTGSVAAPTKDGVATTNDVVNAINQGYWTAQVGGTELKPVHFGDTLNFVNGNGTKAVAKEGAVSYDVNLVSTDSTVTFTPGTDGAVDIKVNTANLPKTVVQAGTGPVEVSGDGTTANPYEVSVKTTAVTPSADQNTNGSVATVTDPSAVMAAGDVINTIKNAGFKLTASANGGAETGSTIDSEVINAGDTVDMAAGKNLVVKQEANGKITYATADDVTFNNVTTSNLTATGDTVVKNFTVSPDSVINMGNNQITNVKAGTDDTDAVNVKQLNDTVKAARTKVEAGTNVEVTNVTNDATGEITYTINAKDTTATASVKDGSSEFLTVTANGTKSTDGTTTTDYAVGLTDKAKDVLNNAATKVEDTNTVDLTLTNGVLKADVKAVDGKGTKANITANGLTFDVKTDGNTITFDKDGNLTVNTDNLPKTKLVDGKNTTVEGSGTDADPYKVNVKGDLTDITSISNGDTTIKLGDAIVNVGGATITNVANGTKAGDAVNYEQLQASQEEVVSTDKSVTITEGKTDKGAKKFDLSVNTDGTTIVKNADGELTVATTPLTNTATGTVNVPTGDEASKLATAVDIANAINNSGFTIKANGDTGALVKPGDEVDFVNGKNISITRSGTSLTVATVDTPVFTSVQFNENGPIIKADASNNINVGKSDGSATKITNVAAGVDDNDAVNVKQLQDTVAANKTAIKAGNNVDITGEGTTASPYVINAKDTTATASVKDGSSEFLTVTTNGTTTADGTTTTDYAVGLTDKAKEVLTNAATKVEDTNTVDLTLTNGVLKADVKAVDGKGTTANVTTNGLTFDIKTDGNTITFDKDGNLTVNTDNLPKTKLVDGKNTTVEGSGTDADPYKVNVKGDLTDITSISNGDTTIKLGDAIVNVGGATISNVKAGVDDNDAVNVKQLQDTVAAAKTYVKAGDNTEVTGAGTQADPYTVHAEKTTASAGSTYVTVTAEPKANHTTNYSIDLSKDTKDKIEAATKVNNVRETVVAGNNIVVTTATNDTGGKEFTVKTADDINVNSVNASTVTVGDVKIDSNGIDAGGKTITNVGAGVNATDAVNVSQLTGAVTNINNRIDGVEGRVNELDSRVRGLGAISAASSSLPQVYLPGKSMVAVAAGGYGGAQAVAVGFSSTSDNGRLLMKIQGSASTDGDKSGGVGVGWMW</sequence>
<feature type="domain" description="Trimeric autotransporter adhesin YadA-like stalk" evidence="15">
    <location>
        <begin position="1607"/>
        <end position="1646"/>
    </location>
</feature>
<dbReference type="Pfam" id="PF03895">
    <property type="entry name" value="YadA_anchor"/>
    <property type="match status" value="1"/>
</dbReference>
<evidence type="ECO:0000256" key="12">
    <source>
        <dbReference type="SAM" id="Phobius"/>
    </source>
</evidence>
<evidence type="ECO:0000256" key="11">
    <source>
        <dbReference type="SAM" id="MobiDB-lite"/>
    </source>
</evidence>
<feature type="domain" description="Trimeric autotransporter adhesin YadA-like head" evidence="14">
    <location>
        <begin position="200"/>
        <end position="226"/>
    </location>
</feature>
<dbReference type="Gene3D" id="2.150.10.10">
    <property type="entry name" value="Serralysin-like metalloprotease, C-terminal"/>
    <property type="match status" value="9"/>
</dbReference>
<feature type="domain" description="Trimeric autotransporter adhesin YadA-like stalk" evidence="15">
    <location>
        <begin position="858"/>
        <end position="901"/>
    </location>
</feature>
<dbReference type="STRING" id="470453.B0680_00810"/>
<keyword evidence="5" id="KW-1134">Transmembrane beta strand</keyword>
<evidence type="ECO:0000256" key="8">
    <source>
        <dbReference type="ARBA" id="ARBA00022927"/>
    </source>
</evidence>
<dbReference type="Pfam" id="PF13018">
    <property type="entry name" value="ESPR"/>
    <property type="match status" value="1"/>
</dbReference>
<feature type="domain" description="Trimeric autotransporter adhesin YadA-like head" evidence="14">
    <location>
        <begin position="538"/>
        <end position="564"/>
    </location>
</feature>
<dbReference type="InterPro" id="IPR008640">
    <property type="entry name" value="Adhesin_Head_dom"/>
</dbReference>
<reference evidence="17 18" key="1">
    <citation type="submission" date="2017-02" db="EMBL/GenBank/DDBJ databases">
        <title>Draft genome sequence of Moraxella pluranimalium CCUG 54913T type strain.</title>
        <authorList>
            <person name="Salva-Serra F."/>
            <person name="Engstrom-Jakobsson H."/>
            <person name="Thorell K."/>
            <person name="Jaen-Luchoro D."/>
            <person name="Gonzales-Siles L."/>
            <person name="Karlsson R."/>
            <person name="Yazdan S."/>
            <person name="Boulund F."/>
            <person name="Johnning A."/>
            <person name="Engstrand L."/>
            <person name="Kristiansson E."/>
            <person name="Moore E."/>
        </authorList>
    </citation>
    <scope>NUCLEOTIDE SEQUENCE [LARGE SCALE GENOMIC DNA]</scope>
    <source>
        <strain evidence="17 18">CCUG 54913</strain>
    </source>
</reference>
<evidence type="ECO:0000313" key="18">
    <source>
        <dbReference type="Proteomes" id="UP000189800"/>
    </source>
</evidence>
<evidence type="ECO:0008006" key="19">
    <source>
        <dbReference type="Google" id="ProtNLM"/>
    </source>
</evidence>
<evidence type="ECO:0000256" key="4">
    <source>
        <dbReference type="ARBA" id="ARBA00022448"/>
    </source>
</evidence>
<feature type="domain" description="Trimeric autotransporter adhesin YadA-like stalk" evidence="15">
    <location>
        <begin position="1836"/>
        <end position="1871"/>
    </location>
</feature>
<feature type="domain" description="Trimeric autotransporter adhesin YadA-like head" evidence="14">
    <location>
        <begin position="655"/>
        <end position="677"/>
    </location>
</feature>
<dbReference type="CDD" id="cd12820">
    <property type="entry name" value="LbR_YadA-like"/>
    <property type="match status" value="4"/>
</dbReference>
<evidence type="ECO:0000256" key="10">
    <source>
        <dbReference type="ARBA" id="ARBA00023237"/>
    </source>
</evidence>
<feature type="domain" description="Trimeric autotransporter adhesin YadA-like head" evidence="14">
    <location>
        <begin position="496"/>
        <end position="519"/>
    </location>
</feature>
<dbReference type="InterPro" id="IPR037174">
    <property type="entry name" value="Trimeric_adhesin"/>
</dbReference>
<feature type="domain" description="Trimeric autotransporter adhesin YadA-like stalk" evidence="15">
    <location>
        <begin position="2403"/>
        <end position="2435"/>
    </location>
</feature>
<evidence type="ECO:0000256" key="5">
    <source>
        <dbReference type="ARBA" id="ARBA00022452"/>
    </source>
</evidence>
<feature type="domain" description="Trimeric autotransporter adhesin YadA-like head" evidence="14">
    <location>
        <begin position="228"/>
        <end position="254"/>
    </location>
</feature>
<dbReference type="Gene3D" id="3.30.1300.30">
    <property type="entry name" value="GSPII I/J protein-like"/>
    <property type="match status" value="1"/>
</dbReference>
<comment type="subcellular location">
    <subcellularLocation>
        <location evidence="2">Cell outer membrane</location>
    </subcellularLocation>
    <subcellularLocation>
        <location evidence="1">Cell surface</location>
    </subcellularLocation>
</comment>
<evidence type="ECO:0000256" key="3">
    <source>
        <dbReference type="ARBA" id="ARBA00005848"/>
    </source>
</evidence>
<evidence type="ECO:0000256" key="1">
    <source>
        <dbReference type="ARBA" id="ARBA00004241"/>
    </source>
</evidence>
<dbReference type="InterPro" id="IPR005594">
    <property type="entry name" value="YadA_C"/>
</dbReference>
<dbReference type="Proteomes" id="UP000189800">
    <property type="component" value="Unassembled WGS sequence"/>
</dbReference>
<evidence type="ECO:0000313" key="17">
    <source>
        <dbReference type="EMBL" id="OOS25935.1"/>
    </source>
</evidence>
<dbReference type="Gene3D" id="1.20.5.170">
    <property type="match status" value="2"/>
</dbReference>
<keyword evidence="6 12" id="KW-0812">Transmembrane</keyword>
<feature type="domain" description="Trimeric autotransporter adhesin YadA-like stalk" evidence="15">
    <location>
        <begin position="2018"/>
        <end position="2054"/>
    </location>
</feature>
<dbReference type="Gene3D" id="3.90.1780.10">
    <property type="entry name" value="Trimeric adhesin"/>
    <property type="match status" value="2"/>
</dbReference>
<evidence type="ECO:0000259" key="16">
    <source>
        <dbReference type="Pfam" id="PF13018"/>
    </source>
</evidence>
<keyword evidence="7" id="KW-0732">Signal</keyword>
<gene>
    <name evidence="17" type="ORF">B0680_00810</name>
</gene>
<feature type="domain" description="Trimeric autotransporter adhesin YadA-like head" evidence="14">
    <location>
        <begin position="580"/>
        <end position="606"/>
    </location>
</feature>
<dbReference type="InterPro" id="IPR024973">
    <property type="entry name" value="ESPR"/>
</dbReference>
<keyword evidence="8" id="KW-0653">Protein transport</keyword>
<evidence type="ECO:0000256" key="7">
    <source>
        <dbReference type="ARBA" id="ARBA00022729"/>
    </source>
</evidence>
<dbReference type="Gene3D" id="6.20.50.100">
    <property type="match status" value="1"/>
</dbReference>
<comment type="caution">
    <text evidence="17">The sequence shown here is derived from an EMBL/GenBank/DDBJ whole genome shotgun (WGS) entry which is preliminary data.</text>
</comment>
<dbReference type="EMBL" id="MUYU01000005">
    <property type="protein sequence ID" value="OOS25935.1"/>
    <property type="molecule type" value="Genomic_DNA"/>
</dbReference>
<dbReference type="GO" id="GO:0009279">
    <property type="term" value="C:cell outer membrane"/>
    <property type="evidence" value="ECO:0007669"/>
    <property type="project" value="UniProtKB-SubCell"/>
</dbReference>
<keyword evidence="18" id="KW-1185">Reference proteome</keyword>
<evidence type="ECO:0000256" key="2">
    <source>
        <dbReference type="ARBA" id="ARBA00004442"/>
    </source>
</evidence>
<dbReference type="GO" id="GO:0015031">
    <property type="term" value="P:protein transport"/>
    <property type="evidence" value="ECO:0007669"/>
    <property type="project" value="UniProtKB-KW"/>
</dbReference>
<evidence type="ECO:0000256" key="6">
    <source>
        <dbReference type="ARBA" id="ARBA00022692"/>
    </source>
</evidence>
<feature type="domain" description="Trimeric autotransporter adhesin YadA-like stalk" evidence="15">
    <location>
        <begin position="2244"/>
        <end position="2282"/>
    </location>
</feature>
<feature type="domain" description="Trimeric autotransporter adhesin YadA-like head" evidence="14">
    <location>
        <begin position="284"/>
        <end position="312"/>
    </location>
</feature>
<dbReference type="InterPro" id="IPR011049">
    <property type="entry name" value="Serralysin-like_metalloprot_C"/>
</dbReference>
<keyword evidence="4" id="KW-0813">Transport</keyword>
<organism evidence="17 18">
    <name type="scientific">Moraxella pluranimalium</name>
    <dbReference type="NCBI Taxonomy" id="470453"/>
    <lineage>
        <taxon>Bacteria</taxon>
        <taxon>Pseudomonadati</taxon>
        <taxon>Pseudomonadota</taxon>
        <taxon>Gammaproteobacteria</taxon>
        <taxon>Moraxellales</taxon>
        <taxon>Moraxellaceae</taxon>
        <taxon>Moraxella</taxon>
    </lineage>
</organism>
<dbReference type="Pfam" id="PF05662">
    <property type="entry name" value="YadA_stalk"/>
    <property type="match status" value="8"/>
</dbReference>
<feature type="domain" description="Trimeric autotransporter adhesin YadA-like head" evidence="14">
    <location>
        <begin position="138"/>
        <end position="163"/>
    </location>
</feature>
<dbReference type="OrthoDB" id="5680814at2"/>
<dbReference type="InterPro" id="IPR008635">
    <property type="entry name" value="Coiled_stalk_dom"/>
</dbReference>
<feature type="domain" description="Trimeric autotransporter adhesin YadA-like head" evidence="14">
    <location>
        <begin position="256"/>
        <end position="282"/>
    </location>
</feature>
<dbReference type="SUPFAM" id="SSF101967">
    <property type="entry name" value="Adhesin YadA, collagen-binding domain"/>
    <property type="match status" value="5"/>
</dbReference>
<feature type="region of interest" description="Disordered" evidence="11">
    <location>
        <begin position="162"/>
        <end position="182"/>
    </location>
</feature>
<evidence type="ECO:0000256" key="9">
    <source>
        <dbReference type="ARBA" id="ARBA00023136"/>
    </source>
</evidence>
<name>A0A1T0CUA1_9GAMM</name>
<evidence type="ECO:0000259" key="13">
    <source>
        <dbReference type="Pfam" id="PF03895"/>
    </source>
</evidence>
<dbReference type="InterPro" id="IPR045584">
    <property type="entry name" value="Pilin-like"/>
</dbReference>
<keyword evidence="9 12" id="KW-0472">Membrane</keyword>
<dbReference type="GO" id="GO:0009986">
    <property type="term" value="C:cell surface"/>
    <property type="evidence" value="ECO:0007669"/>
    <property type="project" value="UniProtKB-SubCell"/>
</dbReference>
<feature type="domain" description="Trimeric autotransporter adhesin YadA-like stalk" evidence="15">
    <location>
        <begin position="417"/>
        <end position="450"/>
    </location>
</feature>
<dbReference type="RefSeq" id="WP_078253153.1">
    <property type="nucleotide sequence ID" value="NZ_MUYU01000005.1"/>
</dbReference>
<evidence type="ECO:0000259" key="14">
    <source>
        <dbReference type="Pfam" id="PF05658"/>
    </source>
</evidence>
<feature type="domain" description="ESPR" evidence="16">
    <location>
        <begin position="1"/>
        <end position="49"/>
    </location>
</feature>
<protein>
    <recommendedName>
        <fullName evidence="19">Autotransporter adhesin</fullName>
    </recommendedName>
</protein>
<feature type="domain" description="Trimeric autotransporter adhesin YadA-like stalk" evidence="15">
    <location>
        <begin position="1000"/>
        <end position="1032"/>
    </location>
</feature>
<evidence type="ECO:0000259" key="15">
    <source>
        <dbReference type="Pfam" id="PF05662"/>
    </source>
</evidence>
<comment type="similarity">
    <text evidence="3">Belongs to the autotransporter-2 (AT-2) (TC 1.B.40) family.</text>
</comment>
<dbReference type="Pfam" id="PF05658">
    <property type="entry name" value="YadA_head"/>
    <property type="match status" value="11"/>
</dbReference>
<proteinExistence type="inferred from homology"/>
<feature type="domain" description="Trimeric autotransporter adhesin YadA-like C-terminal membrane anchor" evidence="13">
    <location>
        <begin position="2460"/>
        <end position="2520"/>
    </location>
</feature>
<accession>A0A1T0CUA1</accession>
<feature type="transmembrane region" description="Helical" evidence="12">
    <location>
        <begin position="42"/>
        <end position="62"/>
    </location>
</feature>
<keyword evidence="12" id="KW-1133">Transmembrane helix</keyword>
<keyword evidence="10" id="KW-0998">Cell outer membrane</keyword>
<feature type="domain" description="Trimeric autotransporter adhesin YadA-like head" evidence="14">
    <location>
        <begin position="622"/>
        <end position="648"/>
    </location>
</feature>
<feature type="domain" description="Trimeric autotransporter adhesin YadA-like head" evidence="14">
    <location>
        <begin position="172"/>
        <end position="198"/>
    </location>
</feature>